<organism evidence="2 3">
    <name type="scientific">Pseudodesulfovibrio piezophilus (strain DSM 21447 / JCM 15486 / C1TLV30)</name>
    <name type="common">Desulfovibrio piezophilus</name>
    <dbReference type="NCBI Taxonomy" id="1322246"/>
    <lineage>
        <taxon>Bacteria</taxon>
        <taxon>Pseudomonadati</taxon>
        <taxon>Thermodesulfobacteriota</taxon>
        <taxon>Desulfovibrionia</taxon>
        <taxon>Desulfovibrionales</taxon>
        <taxon>Desulfovibrionaceae</taxon>
    </lineage>
</organism>
<sequence>MKRITRGLAIGAALLCLVWGISVSAGPGFVGDRVPRMTGTELLSRLDSDEVIIIDVRRGKDFDGSEKMIRNSVRKPYNDVDAWATSMDRDKTFVLYCA</sequence>
<protein>
    <recommendedName>
        <fullName evidence="1">Rhodanese domain-containing protein</fullName>
    </recommendedName>
</protein>
<dbReference type="AlphaFoldDB" id="M1WQ68"/>
<dbReference type="STRING" id="1322246.BN4_11569"/>
<feature type="domain" description="Rhodanese" evidence="1">
    <location>
        <begin position="47"/>
        <end position="98"/>
    </location>
</feature>
<dbReference type="KEGG" id="dpi:BN4_11569"/>
<dbReference type="SUPFAM" id="SSF52821">
    <property type="entry name" value="Rhodanese/Cell cycle control phosphatase"/>
    <property type="match status" value="1"/>
</dbReference>
<reference evidence="2 3" key="1">
    <citation type="journal article" date="2013" name="PLoS ONE">
        <title>The first genomic and proteomic characterization of a deep-sea sulfate reducer: insights into the piezophilic lifestyle of Desulfovibrio piezophilus.</title>
        <authorList>
            <person name="Pradel N."/>
            <person name="Ji B."/>
            <person name="Gimenez G."/>
            <person name="Talla E."/>
            <person name="Lenoble P."/>
            <person name="Garel M."/>
            <person name="Tamburini C."/>
            <person name="Fourquet P."/>
            <person name="Lebrun R."/>
            <person name="Bertin P."/>
            <person name="Denis Y."/>
            <person name="Pophillat M."/>
            <person name="Barbe V."/>
            <person name="Ollivier B."/>
            <person name="Dolla A."/>
        </authorList>
    </citation>
    <scope>NUCLEOTIDE SEQUENCE [LARGE SCALE GENOMIC DNA]</scope>
    <source>
        <strain evidence="3">DSM 10523 / SB164P1</strain>
    </source>
</reference>
<dbReference type="InterPro" id="IPR001763">
    <property type="entry name" value="Rhodanese-like_dom"/>
</dbReference>
<dbReference type="PROSITE" id="PS50206">
    <property type="entry name" value="RHODANESE_3"/>
    <property type="match status" value="1"/>
</dbReference>
<evidence type="ECO:0000259" key="1">
    <source>
        <dbReference type="PROSITE" id="PS50206"/>
    </source>
</evidence>
<evidence type="ECO:0000313" key="3">
    <source>
        <dbReference type="Proteomes" id="UP000011724"/>
    </source>
</evidence>
<proteinExistence type="predicted"/>
<dbReference type="EMBL" id="FO203427">
    <property type="protein sequence ID" value="CCH48804.1"/>
    <property type="molecule type" value="Genomic_DNA"/>
</dbReference>
<dbReference type="eggNOG" id="COG0607">
    <property type="taxonomic scope" value="Bacteria"/>
</dbReference>
<dbReference type="PATRIC" id="fig|879567.3.peg.1636"/>
<dbReference type="OrthoDB" id="5422839at2"/>
<dbReference type="Pfam" id="PF00581">
    <property type="entry name" value="Rhodanese"/>
    <property type="match status" value="1"/>
</dbReference>
<evidence type="ECO:0000313" key="2">
    <source>
        <dbReference type="EMBL" id="CCH48804.1"/>
    </source>
</evidence>
<gene>
    <name evidence="2" type="ordered locus">BN4_11569</name>
</gene>
<dbReference type="Proteomes" id="UP000011724">
    <property type="component" value="Chromosome"/>
</dbReference>
<dbReference type="HOGENOM" id="CLU_182111_0_0_7"/>
<accession>M1WQ68</accession>
<name>M1WQ68_PSEP2</name>
<keyword evidence="3" id="KW-1185">Reference proteome</keyword>
<dbReference type="Gene3D" id="3.40.250.10">
    <property type="entry name" value="Rhodanese-like domain"/>
    <property type="match status" value="1"/>
</dbReference>
<reference evidence="3" key="2">
    <citation type="journal article" date="2013" name="Stand. Genomic Sci.">
        <title>Complete genome sequence of Desulfocapsa sulfexigens, a marine deltaproteobacterium specialized in disproportionating inorganic sulfur compounds.</title>
        <authorList>
            <person name="Finster K.W."/>
            <person name="Kjeldsen K.U."/>
            <person name="Kube M."/>
            <person name="Reinhardt R."/>
            <person name="Mussmann M."/>
            <person name="Amann R."/>
            <person name="Schreiber L."/>
        </authorList>
    </citation>
    <scope>NUCLEOTIDE SEQUENCE [LARGE SCALE GENOMIC DNA]</scope>
    <source>
        <strain evidence="3">DSM 10523 / SB164P1</strain>
    </source>
</reference>
<dbReference type="InterPro" id="IPR036873">
    <property type="entry name" value="Rhodanese-like_dom_sf"/>
</dbReference>
<dbReference type="BioCyc" id="DPIE1322246:BN4_RS07850-MONOMER"/>